<sequence length="152" mass="16084">MRGLVGRRPPGRRSGILLTPCAGVHTFGMRYAIDVAFVSPELRVMGVRRALAPCRVALCFGAVAVVEMRGGAIDAEHGGIGRIEAAIQNAARRNVERDLQGAGKLGRQAHRDQQAGTQVDEQEHQGPRGAVHQEGPFATRPGACENSAASTP</sequence>
<name>A0A9P6XSZ1_9FUNG</name>
<organism evidence="2 3">
    <name type="scientific">Rhizopus delemar</name>
    <dbReference type="NCBI Taxonomy" id="936053"/>
    <lineage>
        <taxon>Eukaryota</taxon>
        <taxon>Fungi</taxon>
        <taxon>Fungi incertae sedis</taxon>
        <taxon>Mucoromycota</taxon>
        <taxon>Mucoromycotina</taxon>
        <taxon>Mucoromycetes</taxon>
        <taxon>Mucorales</taxon>
        <taxon>Mucorineae</taxon>
        <taxon>Rhizopodaceae</taxon>
        <taxon>Rhizopus</taxon>
    </lineage>
</organism>
<evidence type="ECO:0000256" key="1">
    <source>
        <dbReference type="SAM" id="MobiDB-lite"/>
    </source>
</evidence>
<protein>
    <recommendedName>
        <fullName evidence="4">DUF192 domain-containing protein</fullName>
    </recommendedName>
</protein>
<gene>
    <name evidence="2" type="ORF">G6F50_016534</name>
</gene>
<feature type="region of interest" description="Disordered" evidence="1">
    <location>
        <begin position="97"/>
        <end position="152"/>
    </location>
</feature>
<comment type="caution">
    <text evidence="2">The sequence shown here is derived from an EMBL/GenBank/DDBJ whole genome shotgun (WGS) entry which is preliminary data.</text>
</comment>
<dbReference type="AlphaFoldDB" id="A0A9P6XSZ1"/>
<keyword evidence="3" id="KW-1185">Reference proteome</keyword>
<dbReference type="Proteomes" id="UP000740926">
    <property type="component" value="Unassembled WGS sequence"/>
</dbReference>
<reference evidence="2 3" key="1">
    <citation type="journal article" date="2020" name="Microb. Genom.">
        <title>Genetic diversity of clinical and environmental Mucorales isolates obtained from an investigation of mucormycosis cases among solid organ transplant recipients.</title>
        <authorList>
            <person name="Nguyen M.H."/>
            <person name="Kaul D."/>
            <person name="Muto C."/>
            <person name="Cheng S.J."/>
            <person name="Richter R.A."/>
            <person name="Bruno V.M."/>
            <person name="Liu G."/>
            <person name="Beyhan S."/>
            <person name="Sundermann A.J."/>
            <person name="Mounaud S."/>
            <person name="Pasculle A.W."/>
            <person name="Nierman W.C."/>
            <person name="Driscoll E."/>
            <person name="Cumbie R."/>
            <person name="Clancy C.J."/>
            <person name="Dupont C.L."/>
        </authorList>
    </citation>
    <scope>NUCLEOTIDE SEQUENCE [LARGE SCALE GENOMIC DNA]</scope>
    <source>
        <strain evidence="2 3">GL24</strain>
    </source>
</reference>
<dbReference type="InterPro" id="IPR038695">
    <property type="entry name" value="Saro_0823-like_sf"/>
</dbReference>
<dbReference type="Gene3D" id="2.60.120.1140">
    <property type="entry name" value="Protein of unknown function DUF192"/>
    <property type="match status" value="1"/>
</dbReference>
<accession>A0A9P6XSZ1</accession>
<dbReference type="EMBL" id="JAANIU010010552">
    <property type="protein sequence ID" value="KAG1531747.1"/>
    <property type="molecule type" value="Genomic_DNA"/>
</dbReference>
<evidence type="ECO:0008006" key="4">
    <source>
        <dbReference type="Google" id="ProtNLM"/>
    </source>
</evidence>
<dbReference type="InterPro" id="IPR003795">
    <property type="entry name" value="DUF192"/>
</dbReference>
<dbReference type="Pfam" id="PF02643">
    <property type="entry name" value="DUF192"/>
    <property type="match status" value="1"/>
</dbReference>
<proteinExistence type="predicted"/>
<evidence type="ECO:0000313" key="2">
    <source>
        <dbReference type="EMBL" id="KAG1531747.1"/>
    </source>
</evidence>
<evidence type="ECO:0000313" key="3">
    <source>
        <dbReference type="Proteomes" id="UP000740926"/>
    </source>
</evidence>